<dbReference type="PROSITE" id="PS51257">
    <property type="entry name" value="PROKAR_LIPOPROTEIN"/>
    <property type="match status" value="1"/>
</dbReference>
<evidence type="ECO:0000256" key="1">
    <source>
        <dbReference type="SAM" id="SignalP"/>
    </source>
</evidence>
<keyword evidence="1" id="KW-0732">Signal</keyword>
<organism evidence="2 3">
    <name type="scientific">Candidatus Merdivivens faecigallinarum</name>
    <dbReference type="NCBI Taxonomy" id="2840871"/>
    <lineage>
        <taxon>Bacteria</taxon>
        <taxon>Pseudomonadati</taxon>
        <taxon>Bacteroidota</taxon>
        <taxon>Bacteroidia</taxon>
        <taxon>Bacteroidales</taxon>
        <taxon>Muribaculaceae</taxon>
        <taxon>Muribaculaceae incertae sedis</taxon>
        <taxon>Candidatus Merdivivens</taxon>
    </lineage>
</organism>
<protein>
    <submittedName>
        <fullName evidence="2">Uncharacterized protein</fullName>
    </submittedName>
</protein>
<dbReference type="Proteomes" id="UP000823772">
    <property type="component" value="Unassembled WGS sequence"/>
</dbReference>
<evidence type="ECO:0000313" key="2">
    <source>
        <dbReference type="EMBL" id="MBO8480967.1"/>
    </source>
</evidence>
<evidence type="ECO:0000313" key="3">
    <source>
        <dbReference type="Proteomes" id="UP000823772"/>
    </source>
</evidence>
<dbReference type="AlphaFoldDB" id="A0A9D9IXM8"/>
<sequence>MNSFSFRWNIAAKVKTVVAVMMAASLVLSCNKNEPEPEPPGPDPEAKFYAITFEESGLYSVAVQDSAKAGESVEVTVGLTDPAIRVTSIMYNDSECKRVSYDESSNSYVYSFTMPEEDVLLTVNTSSLRFGIVCETNELWQYSGASEAIAGDQVDFSITVVDNTYGIISVSYGEGEDETCTLVGNPEISNTMATYNFTFTMPEKDVTLSPVAGTPVNRIYRQYYEDSTMTIRVQNHYRVDFNDPTADEYGNVTDPDDPYWPGAKIVESAKGETVLFLVDFALGYDSPDYHQNNPDGFITVTGLYTGAAVPIAWTLDPLMGLQAWGFTMPAEPVLIESKTTELSTYAGEEFVGDYDGFYIHYGVGYSSTVQTAVAPDVDFDLGANTVFNLKSSSSDRTPGYEYDIMGLYTYDENTGIIEYDFDSCRDEQGRDKDGFGISGTYGSEAWIVSVVDLEDGGLSENFRYYFSMKESAGVTGFISASNENGNRFLFQVAASAGTQYWYYDASGARTLYKAEADFSGKDINEEGAVSKINDESGETLVKYSFANGVPVFMLKGAEAGTYSGESGELVLDGFGEGSLAGTQGTYDVDGNIVVFTDASSVSTTMTIDKVSHTYALIGGEGEWDGPTEFSLITETGVGGPSNKVFITVTLDSGEKGQAKIQARFFGPYNSDDPYAYGSEELINDTQAYVYDSSAETLIISNVLQGKSGAWGSERKDIVFEVSPDKRSLTFTMDWIISTANPNKYVGVTGLSLTAVE</sequence>
<dbReference type="EMBL" id="JADILY010000004">
    <property type="protein sequence ID" value="MBO8480967.1"/>
    <property type="molecule type" value="Genomic_DNA"/>
</dbReference>
<accession>A0A9D9IXM8</accession>
<feature type="signal peptide" evidence="1">
    <location>
        <begin position="1"/>
        <end position="29"/>
    </location>
</feature>
<name>A0A9D9IXM8_9BACT</name>
<feature type="chain" id="PRO_5039369033" evidence="1">
    <location>
        <begin position="30"/>
        <end position="756"/>
    </location>
</feature>
<comment type="caution">
    <text evidence="2">The sequence shown here is derived from an EMBL/GenBank/DDBJ whole genome shotgun (WGS) entry which is preliminary data.</text>
</comment>
<proteinExistence type="predicted"/>
<reference evidence="2" key="2">
    <citation type="journal article" date="2021" name="PeerJ">
        <title>Extensive microbial diversity within the chicken gut microbiome revealed by metagenomics and culture.</title>
        <authorList>
            <person name="Gilroy R."/>
            <person name="Ravi A."/>
            <person name="Getino M."/>
            <person name="Pursley I."/>
            <person name="Horton D.L."/>
            <person name="Alikhan N.F."/>
            <person name="Baker D."/>
            <person name="Gharbi K."/>
            <person name="Hall N."/>
            <person name="Watson M."/>
            <person name="Adriaenssens E.M."/>
            <person name="Foster-Nyarko E."/>
            <person name="Jarju S."/>
            <person name="Secka A."/>
            <person name="Antonio M."/>
            <person name="Oren A."/>
            <person name="Chaudhuri R.R."/>
            <person name="La Ragione R."/>
            <person name="Hildebrand F."/>
            <person name="Pallen M.J."/>
        </authorList>
    </citation>
    <scope>NUCLEOTIDE SEQUENCE</scope>
    <source>
        <strain evidence="2">B3-2255</strain>
    </source>
</reference>
<gene>
    <name evidence="2" type="ORF">IAC87_00240</name>
</gene>
<reference evidence="2" key="1">
    <citation type="submission" date="2020-10" db="EMBL/GenBank/DDBJ databases">
        <authorList>
            <person name="Gilroy R."/>
        </authorList>
    </citation>
    <scope>NUCLEOTIDE SEQUENCE</scope>
    <source>
        <strain evidence="2">B3-2255</strain>
    </source>
</reference>